<name>A0A9P3PGN6_LYOSH</name>
<dbReference type="Proteomes" id="UP001063166">
    <property type="component" value="Unassembled WGS sequence"/>
</dbReference>
<feature type="region of interest" description="Disordered" evidence="1">
    <location>
        <begin position="167"/>
        <end position="208"/>
    </location>
</feature>
<feature type="compositionally biased region" description="Polar residues" evidence="1">
    <location>
        <begin position="393"/>
        <end position="403"/>
    </location>
</feature>
<evidence type="ECO:0000313" key="3">
    <source>
        <dbReference type="Proteomes" id="UP001063166"/>
    </source>
</evidence>
<dbReference type="AlphaFoldDB" id="A0A9P3PGN6"/>
<accession>A0A9P3PGN6</accession>
<evidence type="ECO:0000256" key="1">
    <source>
        <dbReference type="SAM" id="MobiDB-lite"/>
    </source>
</evidence>
<feature type="region of interest" description="Disordered" evidence="1">
    <location>
        <begin position="808"/>
        <end position="864"/>
    </location>
</feature>
<feature type="compositionally biased region" description="Pro residues" evidence="1">
    <location>
        <begin position="445"/>
        <end position="456"/>
    </location>
</feature>
<reference evidence="2" key="1">
    <citation type="submission" date="2022-07" db="EMBL/GenBank/DDBJ databases">
        <title>The genome of Lyophyllum shimeji provides insight into the initial evolution of ectomycorrhizal fungal genome.</title>
        <authorList>
            <person name="Kobayashi Y."/>
            <person name="Shibata T."/>
            <person name="Hirakawa H."/>
            <person name="Shigenobu S."/>
            <person name="Nishiyama T."/>
            <person name="Yamada A."/>
            <person name="Hasebe M."/>
            <person name="Kawaguchi M."/>
        </authorList>
    </citation>
    <scope>NUCLEOTIDE SEQUENCE</scope>
    <source>
        <strain evidence="2">AT787</strain>
    </source>
</reference>
<feature type="compositionally biased region" description="Polar residues" evidence="1">
    <location>
        <begin position="140"/>
        <end position="149"/>
    </location>
</feature>
<feature type="compositionally biased region" description="Polar residues" evidence="1">
    <location>
        <begin position="647"/>
        <end position="656"/>
    </location>
</feature>
<proteinExistence type="predicted"/>
<feature type="compositionally biased region" description="Low complexity" evidence="1">
    <location>
        <begin position="340"/>
        <end position="357"/>
    </location>
</feature>
<feature type="region of interest" description="Disordered" evidence="1">
    <location>
        <begin position="430"/>
        <end position="488"/>
    </location>
</feature>
<gene>
    <name evidence="2" type="ORF">LshimejAT787_0300100</name>
</gene>
<feature type="region of interest" description="Disordered" evidence="1">
    <location>
        <begin position="269"/>
        <end position="358"/>
    </location>
</feature>
<dbReference type="EMBL" id="BRPK01000003">
    <property type="protein sequence ID" value="GLB35722.1"/>
    <property type="molecule type" value="Genomic_DNA"/>
</dbReference>
<feature type="compositionally biased region" description="Basic and acidic residues" evidence="1">
    <location>
        <begin position="185"/>
        <end position="195"/>
    </location>
</feature>
<evidence type="ECO:0000313" key="2">
    <source>
        <dbReference type="EMBL" id="GLB35722.1"/>
    </source>
</evidence>
<keyword evidence="3" id="KW-1185">Reference proteome</keyword>
<feature type="region of interest" description="Disordered" evidence="1">
    <location>
        <begin position="104"/>
        <end position="155"/>
    </location>
</feature>
<feature type="region of interest" description="Disordered" evidence="1">
    <location>
        <begin position="593"/>
        <end position="672"/>
    </location>
</feature>
<organism evidence="2 3">
    <name type="scientific">Lyophyllum shimeji</name>
    <name type="common">Hon-shimeji</name>
    <name type="synonym">Tricholoma shimeji</name>
    <dbReference type="NCBI Taxonomy" id="47721"/>
    <lineage>
        <taxon>Eukaryota</taxon>
        <taxon>Fungi</taxon>
        <taxon>Dikarya</taxon>
        <taxon>Basidiomycota</taxon>
        <taxon>Agaricomycotina</taxon>
        <taxon>Agaricomycetes</taxon>
        <taxon>Agaricomycetidae</taxon>
        <taxon>Agaricales</taxon>
        <taxon>Tricholomatineae</taxon>
        <taxon>Lyophyllaceae</taxon>
        <taxon>Lyophyllum</taxon>
    </lineage>
</organism>
<feature type="compositionally biased region" description="Basic and acidic residues" evidence="1">
    <location>
        <begin position="593"/>
        <end position="606"/>
    </location>
</feature>
<feature type="region of interest" description="Disordered" evidence="1">
    <location>
        <begin position="232"/>
        <end position="257"/>
    </location>
</feature>
<protein>
    <submittedName>
        <fullName evidence="2">Uncharacterized protein</fullName>
    </submittedName>
</protein>
<comment type="caution">
    <text evidence="2">The sequence shown here is derived from an EMBL/GenBank/DDBJ whole genome shotgun (WGS) entry which is preliminary data.</text>
</comment>
<feature type="compositionally biased region" description="Low complexity" evidence="1">
    <location>
        <begin position="196"/>
        <end position="208"/>
    </location>
</feature>
<feature type="compositionally biased region" description="Polar residues" evidence="1">
    <location>
        <begin position="305"/>
        <end position="315"/>
    </location>
</feature>
<sequence length="1026" mass="113380">MHPVAGLDGTTECPVVVKWVTGAGNGTFQGKSERFYWLLPESVRGPIDTRQLLLGIFLHRACNNDDSDDYDDDEHGTSKSPRSLIISPNLDALLEYDEKVRGAWSPTAPHSAPVGLPPPPRRNSRKPRTPTSPKIGSPLIQETSPTWEASGNPYINPAPTLAVVVEAEDDKSRDGTGPEPADGGTRSEGRNRDDLQQPSNISQPSQISKNRVDKLLGIGKLPFALFQETTAAAAKSPSGELNDVSNTPARRHSQSVLNLRERARAKGKLLKISSHPVGGDSNQSPQMRQGDDQLVLDIRRPSEPETMTQGVSTPPDSDDERRLDTFQRRPLLSHGSRRQSSSSSSSSTTTTTAPASTIDMRVSISSTIYPASSALSHAHDMYSVDPVPIVPPNRSSSLQQTSRPADRQSFIDILSPTGPEFVLPELYHHRTRSTPPSRTSSPKPGASPKPPIPTAPKPIFNRSSPKTSPQQRYEDPKLFSDKLPPTTNFLDLEERSDLIKKNRKLAKVFGQPPGADALAQQQDAGRSNKPPFLLPISSNNSRHQRGALSVSNNLVNAETDWQPASEYISILGRRHSAPLSPDHLSFLKENKELTKSSRSPDADIHAPGEISVPSPTSFIDLSDDLGSATLEVATPKEAAPTRGRRPSSPSAQSLFENMTPEEQAEETRRRKREKLAKVHRFLGSRVPANLVLDLEDVEASLPPLDPAMAAMPTLHENEDATRKVWLRRRRSSSAAPYRSSWSDEVDRIKEDLNYREKAINVRRAQKMEKVFGVAPPQTLYHTRRSPSPSVPNAALASNKFVSGWTSPGESLAPVTGLRNPNRSSYAKPKKSKDNRPGTSESNKALLPKGRSESPEPPVRKRTSVYTHYHESLNSLNDIIDRDDRESLAELHEYITSLDMSEPPPLQSFTRTPTTIPSGERRLSNASSIKSERRRSLPARTSVISLSSEYSITTPRPEVTDFQARRRRAAKLTQFFGVDYRELITDVLESIENGLEHERKRGTLKPDEVEDLLSRLRNLRTKRSGFF</sequence>
<feature type="region of interest" description="Disordered" evidence="1">
    <location>
        <begin position="898"/>
        <end position="934"/>
    </location>
</feature>
<feature type="compositionally biased region" description="Low complexity" evidence="1">
    <location>
        <begin position="433"/>
        <end position="444"/>
    </location>
</feature>
<feature type="compositionally biased region" description="Polar residues" evidence="1">
    <location>
        <begin position="906"/>
        <end position="916"/>
    </location>
</feature>
<feature type="region of interest" description="Disordered" evidence="1">
    <location>
        <begin position="386"/>
        <end position="406"/>
    </location>
</feature>
<dbReference type="OrthoDB" id="354769at2759"/>
<feature type="compositionally biased region" description="Polar residues" evidence="1">
    <location>
        <begin position="461"/>
        <end position="471"/>
    </location>
</feature>